<comment type="catalytic activity">
    <reaction evidence="6">
        <text>UDP-N-acetyl-alpha-D-glucosamine + ATP = UDP-N-acetyl-alpha-D-glucosamine 3'-phosphate + ADP + H(+)</text>
        <dbReference type="Rhea" id="RHEA:32671"/>
        <dbReference type="ChEBI" id="CHEBI:15378"/>
        <dbReference type="ChEBI" id="CHEBI:30616"/>
        <dbReference type="ChEBI" id="CHEBI:57705"/>
        <dbReference type="ChEBI" id="CHEBI:64353"/>
        <dbReference type="ChEBI" id="CHEBI:456216"/>
        <dbReference type="EC" id="2.7.1.176"/>
    </reaction>
</comment>
<keyword evidence="10" id="KW-1185">Reference proteome</keyword>
<evidence type="ECO:0000256" key="1">
    <source>
        <dbReference type="ARBA" id="ARBA00009104"/>
    </source>
</evidence>
<dbReference type="InterPro" id="IPR027417">
    <property type="entry name" value="P-loop_NTPase"/>
</dbReference>
<evidence type="ECO:0000259" key="8">
    <source>
        <dbReference type="Pfam" id="PF06414"/>
    </source>
</evidence>
<evidence type="ECO:0000256" key="3">
    <source>
        <dbReference type="ARBA" id="ARBA00022741"/>
    </source>
</evidence>
<dbReference type="RefSeq" id="WP_379872085.1">
    <property type="nucleotide sequence ID" value="NZ_JBHTBH010000007.1"/>
</dbReference>
<evidence type="ECO:0000256" key="7">
    <source>
        <dbReference type="SAM" id="MobiDB-lite"/>
    </source>
</evidence>
<keyword evidence="4" id="KW-0067">ATP-binding</keyword>
<proteinExistence type="inferred from homology"/>
<feature type="compositionally biased region" description="Polar residues" evidence="7">
    <location>
        <begin position="298"/>
        <end position="312"/>
    </location>
</feature>
<reference evidence="10" key="1">
    <citation type="journal article" date="2019" name="Int. J. Syst. Evol. Microbiol.">
        <title>The Global Catalogue of Microorganisms (GCM) 10K type strain sequencing project: providing services to taxonomists for standard genome sequencing and annotation.</title>
        <authorList>
            <consortium name="The Broad Institute Genomics Platform"/>
            <consortium name="The Broad Institute Genome Sequencing Center for Infectious Disease"/>
            <person name="Wu L."/>
            <person name="Ma J."/>
        </authorList>
    </citation>
    <scope>NUCLEOTIDE SEQUENCE [LARGE SCALE GENOMIC DNA]</scope>
    <source>
        <strain evidence="10">CGMCC 4.7382</strain>
    </source>
</reference>
<dbReference type="EMBL" id="JBHTBH010000007">
    <property type="protein sequence ID" value="MFC7329194.1"/>
    <property type="molecule type" value="Genomic_DNA"/>
</dbReference>
<dbReference type="Pfam" id="PF06414">
    <property type="entry name" value="Zeta_toxin"/>
    <property type="match status" value="1"/>
</dbReference>
<comment type="caution">
    <text evidence="9">The sequence shown here is derived from an EMBL/GenBank/DDBJ whole genome shotgun (WGS) entry which is preliminary data.</text>
</comment>
<organism evidence="9 10">
    <name type="scientific">Marinactinospora rubrisoli</name>
    <dbReference type="NCBI Taxonomy" id="2715399"/>
    <lineage>
        <taxon>Bacteria</taxon>
        <taxon>Bacillati</taxon>
        <taxon>Actinomycetota</taxon>
        <taxon>Actinomycetes</taxon>
        <taxon>Streptosporangiales</taxon>
        <taxon>Nocardiopsidaceae</taxon>
        <taxon>Marinactinospora</taxon>
    </lineage>
</organism>
<evidence type="ECO:0000256" key="5">
    <source>
        <dbReference type="ARBA" id="ARBA00032897"/>
    </source>
</evidence>
<evidence type="ECO:0000313" key="9">
    <source>
        <dbReference type="EMBL" id="MFC7329194.1"/>
    </source>
</evidence>
<keyword evidence="3" id="KW-0547">Nucleotide-binding</keyword>
<dbReference type="SUPFAM" id="SSF52540">
    <property type="entry name" value="P-loop containing nucleoside triphosphate hydrolases"/>
    <property type="match status" value="1"/>
</dbReference>
<name>A0ABW2KJ26_9ACTN</name>
<gene>
    <name evidence="9" type="ORF">ACFQRF_15770</name>
</gene>
<accession>A0ABW2KJ26</accession>
<protein>
    <recommendedName>
        <fullName evidence="5">UDP-N-acetylglucosamine kinase</fullName>
        <ecNumber evidence="2">2.7.1.176</ecNumber>
    </recommendedName>
    <alternativeName>
        <fullName evidence="5">UDP-N-acetylglucosamine kinase</fullName>
    </alternativeName>
</protein>
<sequence length="360" mass="39365">MPRRSAGERPQFYALAGPQASGKTSTQENLVRVLDQNVTASYDGDDNAGIHPRYDALARAHGLDGHSVVSKALPNYHPQYLGHLRGEFGGEKYDVIASHPFGKPEWAEAWVDGFRKQGYETTVIFVTTHESNSRIGIPYRYQLERDQAGHGRWLDLKHLDDAYRNVPDVAAHLERNAVPGIPLAAQKGLVDHVYVVNRNGEVLYENHRGSDGAMENPLGAREAILRERSRAPTPEEVGRFESQVAYLRDPSNRTEPLDPKVLAAVDEAERQHMTLRQEGVVQPAVQRRTIAQAILDQASASTRQSTAKSSVPTFARAASASQSGSVPGDKQIDKDVVAGQAQGYVHRAGSSSGSSGSHRP</sequence>
<dbReference type="EC" id="2.7.1.176" evidence="2"/>
<dbReference type="InterPro" id="IPR010488">
    <property type="entry name" value="Zeta_toxin_domain"/>
</dbReference>
<dbReference type="Proteomes" id="UP001596540">
    <property type="component" value="Unassembled WGS sequence"/>
</dbReference>
<feature type="region of interest" description="Disordered" evidence="7">
    <location>
        <begin position="1"/>
        <end position="26"/>
    </location>
</feature>
<evidence type="ECO:0000313" key="10">
    <source>
        <dbReference type="Proteomes" id="UP001596540"/>
    </source>
</evidence>
<evidence type="ECO:0000256" key="2">
    <source>
        <dbReference type="ARBA" id="ARBA00011963"/>
    </source>
</evidence>
<feature type="region of interest" description="Disordered" evidence="7">
    <location>
        <begin position="298"/>
        <end position="360"/>
    </location>
</feature>
<evidence type="ECO:0000256" key="6">
    <source>
        <dbReference type="ARBA" id="ARBA00048178"/>
    </source>
</evidence>
<comment type="similarity">
    <text evidence="1">Belongs to the zeta toxin family.</text>
</comment>
<feature type="domain" description="Zeta toxin" evidence="8">
    <location>
        <begin position="7"/>
        <end position="207"/>
    </location>
</feature>
<evidence type="ECO:0000256" key="4">
    <source>
        <dbReference type="ARBA" id="ARBA00022840"/>
    </source>
</evidence>
<feature type="compositionally biased region" description="Low complexity" evidence="7">
    <location>
        <begin position="349"/>
        <end position="360"/>
    </location>
</feature>
<dbReference type="Gene3D" id="3.40.50.300">
    <property type="entry name" value="P-loop containing nucleotide triphosphate hydrolases"/>
    <property type="match status" value="1"/>
</dbReference>